<sequence>MRLDKAQLLQDRRRCDSRDISSRCDGATLPQCLQAFPAHILTIFDVCLGLERRCCTTSAALVSPQYGTSSSTAYQDRTHGSAHTKDTSYALYIHSQPFLGHYSLGLVLSTHHSLWVSKATALYMDRLFVAARASAGFSSCERFIWRSGSMAFHPLDSCFSRPLFLGPGLVMVPFS</sequence>
<dbReference type="RefSeq" id="XP_033690019.1">
    <property type="nucleotide sequence ID" value="XM_033819954.1"/>
</dbReference>
<dbReference type="EMBL" id="ML987190">
    <property type="protein sequence ID" value="KAF2255015.1"/>
    <property type="molecule type" value="Genomic_DNA"/>
</dbReference>
<accession>A0A6A6IWT3</accession>
<proteinExistence type="predicted"/>
<reference evidence="1" key="1">
    <citation type="journal article" date="2020" name="Stud. Mycol.">
        <title>101 Dothideomycetes genomes: a test case for predicting lifestyles and emergence of pathogens.</title>
        <authorList>
            <person name="Haridas S."/>
            <person name="Albert R."/>
            <person name="Binder M."/>
            <person name="Bloem J."/>
            <person name="Labutti K."/>
            <person name="Salamov A."/>
            <person name="Andreopoulos B."/>
            <person name="Baker S."/>
            <person name="Barry K."/>
            <person name="Bills G."/>
            <person name="Bluhm B."/>
            <person name="Cannon C."/>
            <person name="Castanera R."/>
            <person name="Culley D."/>
            <person name="Daum C."/>
            <person name="Ezra D."/>
            <person name="Gonzalez J."/>
            <person name="Henrissat B."/>
            <person name="Kuo A."/>
            <person name="Liang C."/>
            <person name="Lipzen A."/>
            <person name="Lutzoni F."/>
            <person name="Magnuson J."/>
            <person name="Mondo S."/>
            <person name="Nolan M."/>
            <person name="Ohm R."/>
            <person name="Pangilinan J."/>
            <person name="Park H.-J."/>
            <person name="Ramirez L."/>
            <person name="Alfaro M."/>
            <person name="Sun H."/>
            <person name="Tritt A."/>
            <person name="Yoshinaga Y."/>
            <person name="Zwiers L.-H."/>
            <person name="Turgeon B."/>
            <person name="Goodwin S."/>
            <person name="Spatafora J."/>
            <person name="Crous P."/>
            <person name="Grigoriev I."/>
        </authorList>
    </citation>
    <scope>NUCLEOTIDE SEQUENCE</scope>
    <source>
        <strain evidence="1">CBS 122368</strain>
    </source>
</reference>
<gene>
    <name evidence="1" type="ORF">BU26DRAFT_149636</name>
</gene>
<evidence type="ECO:0000313" key="2">
    <source>
        <dbReference type="Proteomes" id="UP000800094"/>
    </source>
</evidence>
<evidence type="ECO:0000313" key="1">
    <source>
        <dbReference type="EMBL" id="KAF2255015.1"/>
    </source>
</evidence>
<keyword evidence="2" id="KW-1185">Reference proteome</keyword>
<name>A0A6A6IWT3_9PLEO</name>
<dbReference type="GeneID" id="54573284"/>
<protein>
    <submittedName>
        <fullName evidence="1">Uncharacterized protein</fullName>
    </submittedName>
</protein>
<dbReference type="AlphaFoldDB" id="A0A6A6IWT3"/>
<organism evidence="1 2">
    <name type="scientific">Trematosphaeria pertusa</name>
    <dbReference type="NCBI Taxonomy" id="390896"/>
    <lineage>
        <taxon>Eukaryota</taxon>
        <taxon>Fungi</taxon>
        <taxon>Dikarya</taxon>
        <taxon>Ascomycota</taxon>
        <taxon>Pezizomycotina</taxon>
        <taxon>Dothideomycetes</taxon>
        <taxon>Pleosporomycetidae</taxon>
        <taxon>Pleosporales</taxon>
        <taxon>Massarineae</taxon>
        <taxon>Trematosphaeriaceae</taxon>
        <taxon>Trematosphaeria</taxon>
    </lineage>
</organism>
<dbReference type="Proteomes" id="UP000800094">
    <property type="component" value="Unassembled WGS sequence"/>
</dbReference>